<gene>
    <name evidence="5" type="ORF">caldi_29130</name>
</gene>
<name>A0AA35CNR5_9FIRM</name>
<evidence type="ECO:0000259" key="3">
    <source>
        <dbReference type="PROSITE" id="PS51109"/>
    </source>
</evidence>
<dbReference type="GO" id="GO:0004222">
    <property type="term" value="F:metalloendopeptidase activity"/>
    <property type="evidence" value="ECO:0007669"/>
    <property type="project" value="TreeGrafter"/>
</dbReference>
<dbReference type="PROSITE" id="PS51109">
    <property type="entry name" value="G5"/>
    <property type="match status" value="1"/>
</dbReference>
<keyword evidence="6" id="KW-1185">Reference proteome</keyword>
<dbReference type="Gene3D" id="2.20.230.10">
    <property type="entry name" value="Resuscitation-promoting factor rpfb"/>
    <property type="match status" value="1"/>
</dbReference>
<feature type="signal peptide" evidence="2">
    <location>
        <begin position="1"/>
        <end position="20"/>
    </location>
</feature>
<dbReference type="Gene3D" id="2.70.70.10">
    <property type="entry name" value="Glucose Permease (Domain IIA)"/>
    <property type="match status" value="1"/>
</dbReference>
<evidence type="ECO:0000313" key="6">
    <source>
        <dbReference type="Proteomes" id="UP001163687"/>
    </source>
</evidence>
<feature type="chain" id="PRO_5041234754" description="Murein DD-endopeptidase MepM and murein hydrolase activator NlpD, contain LysM domain" evidence="2">
    <location>
        <begin position="21"/>
        <end position="459"/>
    </location>
</feature>
<evidence type="ECO:0008006" key="7">
    <source>
        <dbReference type="Google" id="ProtNLM"/>
    </source>
</evidence>
<keyword evidence="1 2" id="KW-0732">Signal</keyword>
<proteinExistence type="predicted"/>
<dbReference type="Gene3D" id="3.10.350.10">
    <property type="entry name" value="LysM domain"/>
    <property type="match status" value="1"/>
</dbReference>
<feature type="domain" description="G5" evidence="3">
    <location>
        <begin position="250"/>
        <end position="331"/>
    </location>
</feature>
<dbReference type="SUPFAM" id="SSF51261">
    <property type="entry name" value="Duplicated hybrid motif"/>
    <property type="match status" value="1"/>
</dbReference>
<protein>
    <recommendedName>
        <fullName evidence="7">Murein DD-endopeptidase MepM and murein hydrolase activator NlpD, contain LysM domain</fullName>
    </recommendedName>
</protein>
<dbReference type="InterPro" id="IPR050570">
    <property type="entry name" value="Cell_wall_metabolism_enzyme"/>
</dbReference>
<accession>A0AA35CNR5</accession>
<dbReference type="InterPro" id="IPR011098">
    <property type="entry name" value="G5_dom"/>
</dbReference>
<dbReference type="AlphaFoldDB" id="A0AA35CNR5"/>
<reference evidence="5" key="1">
    <citation type="submission" date="2022-03" db="EMBL/GenBank/DDBJ databases">
        <title>Complete genome sequence of Caldinitratiruptor microaerophilus.</title>
        <authorList>
            <person name="Mukaiyama R."/>
            <person name="Nishiyama T."/>
            <person name="Ueda K."/>
        </authorList>
    </citation>
    <scope>NUCLEOTIDE SEQUENCE</scope>
    <source>
        <strain evidence="5">JCM 16183</strain>
    </source>
</reference>
<dbReference type="CDD" id="cd12797">
    <property type="entry name" value="M23_peptidase"/>
    <property type="match status" value="1"/>
</dbReference>
<dbReference type="EMBL" id="AP025628">
    <property type="protein sequence ID" value="BDG61823.1"/>
    <property type="molecule type" value="Genomic_DNA"/>
</dbReference>
<dbReference type="InterPro" id="IPR011055">
    <property type="entry name" value="Dup_hybrid_motif"/>
</dbReference>
<evidence type="ECO:0000313" key="5">
    <source>
        <dbReference type="EMBL" id="BDG61823.1"/>
    </source>
</evidence>
<evidence type="ECO:0000256" key="2">
    <source>
        <dbReference type="SAM" id="SignalP"/>
    </source>
</evidence>
<dbReference type="Pfam" id="PF07501">
    <property type="entry name" value="G5"/>
    <property type="match status" value="1"/>
</dbReference>
<dbReference type="CDD" id="cd00118">
    <property type="entry name" value="LysM"/>
    <property type="match status" value="1"/>
</dbReference>
<dbReference type="SMART" id="SM01208">
    <property type="entry name" value="G5"/>
    <property type="match status" value="1"/>
</dbReference>
<feature type="domain" description="LysM" evidence="4">
    <location>
        <begin position="200"/>
        <end position="244"/>
    </location>
</feature>
<dbReference type="PANTHER" id="PTHR21666">
    <property type="entry name" value="PEPTIDASE-RELATED"/>
    <property type="match status" value="1"/>
</dbReference>
<evidence type="ECO:0000256" key="1">
    <source>
        <dbReference type="ARBA" id="ARBA00022729"/>
    </source>
</evidence>
<dbReference type="SMART" id="SM00257">
    <property type="entry name" value="LysM"/>
    <property type="match status" value="1"/>
</dbReference>
<dbReference type="InterPro" id="IPR036779">
    <property type="entry name" value="LysM_dom_sf"/>
</dbReference>
<dbReference type="PROSITE" id="PS51782">
    <property type="entry name" value="LYSM"/>
    <property type="match status" value="1"/>
</dbReference>
<dbReference type="PANTHER" id="PTHR21666:SF270">
    <property type="entry name" value="MUREIN HYDROLASE ACTIVATOR ENVC"/>
    <property type="match status" value="1"/>
</dbReference>
<dbReference type="InterPro" id="IPR016047">
    <property type="entry name" value="M23ase_b-sheet_dom"/>
</dbReference>
<dbReference type="InterPro" id="IPR018392">
    <property type="entry name" value="LysM"/>
</dbReference>
<dbReference type="Pfam" id="PF01476">
    <property type="entry name" value="LysM"/>
    <property type="match status" value="1"/>
</dbReference>
<dbReference type="SUPFAM" id="SSF54106">
    <property type="entry name" value="LysM domain"/>
    <property type="match status" value="1"/>
</dbReference>
<dbReference type="Proteomes" id="UP001163687">
    <property type="component" value="Chromosome"/>
</dbReference>
<dbReference type="RefSeq" id="WP_319951768.1">
    <property type="nucleotide sequence ID" value="NZ_AP025628.1"/>
</dbReference>
<dbReference type="KEGG" id="cmic:caldi_29130"/>
<dbReference type="Pfam" id="PF01551">
    <property type="entry name" value="Peptidase_M23"/>
    <property type="match status" value="1"/>
</dbReference>
<evidence type="ECO:0000259" key="4">
    <source>
        <dbReference type="PROSITE" id="PS51782"/>
    </source>
</evidence>
<sequence>MKPRPAVLGATAAAAALALAAWGLSLARGAPSAEPSPPPTRSLIRVEYGGEPVGYVADRTVVDEAVSALLAGIPPEGRAPVDPRPRLRTEAEAAPASTPVLDSAGLAAALRAFVPDVTKAWMLTVDGREVVPVRTREDAERVLATIRDDYLQRVLREASRVDQVRIVGSIGFVERWVPASAVRTPEQAAEVLRFGTDRKIFYTVSRGDTLWDIARTRGVSVDDLVTANPEIDPDRLQPGQQISLTVREPYIHIESTETQVYEEEIPFPEHVVKDPDLWPWESRVIEPGRPGRREVTARVERRDGQVVRREIVSTRLLAEPRPARVARGTRQAPKLGTGKLCFPVNGQITSGFGYRRRDWHPGIDIAAPKGTPVHAADAGTVTFVGWDAGYGLTVRVDHGGGNIVTVYAHLSSAAVRVGETVERGQVIGQVGSTGRSTGPHLHFEVRLEGRPANPLDFYP</sequence>
<organism evidence="5 6">
    <name type="scientific">Caldinitratiruptor microaerophilus</name>
    <dbReference type="NCBI Taxonomy" id="671077"/>
    <lineage>
        <taxon>Bacteria</taxon>
        <taxon>Bacillati</taxon>
        <taxon>Bacillota</taxon>
        <taxon>Clostridia</taxon>
        <taxon>Eubacteriales</taxon>
        <taxon>Symbiobacteriaceae</taxon>
        <taxon>Caldinitratiruptor</taxon>
    </lineage>
</organism>